<evidence type="ECO:0000313" key="9">
    <source>
        <dbReference type="EMBL" id="SDE13098.1"/>
    </source>
</evidence>
<dbReference type="SUPFAM" id="SSF141072">
    <property type="entry name" value="CalX-like"/>
    <property type="match status" value="3"/>
</dbReference>
<dbReference type="OrthoDB" id="1236981at2"/>
<evidence type="ECO:0000256" key="3">
    <source>
        <dbReference type="ARBA" id="ARBA00022837"/>
    </source>
</evidence>
<feature type="compositionally biased region" description="Acidic residues" evidence="4">
    <location>
        <begin position="941"/>
        <end position="960"/>
    </location>
</feature>
<keyword evidence="5" id="KW-1133">Transmembrane helix</keyword>
<dbReference type="InterPro" id="IPR026341">
    <property type="entry name" value="T9SS_type_B"/>
</dbReference>
<organism evidence="9 10">
    <name type="scientific">Pricia antarctica</name>
    <dbReference type="NCBI Taxonomy" id="641691"/>
    <lineage>
        <taxon>Bacteria</taxon>
        <taxon>Pseudomonadati</taxon>
        <taxon>Bacteroidota</taxon>
        <taxon>Flavobacteriia</taxon>
        <taxon>Flavobacteriales</taxon>
        <taxon>Flavobacteriaceae</taxon>
        <taxon>Pricia</taxon>
    </lineage>
</organism>
<dbReference type="InterPro" id="IPR038081">
    <property type="entry name" value="CalX-like_sf"/>
</dbReference>
<evidence type="ECO:0000259" key="6">
    <source>
        <dbReference type="Pfam" id="PF01345"/>
    </source>
</evidence>
<dbReference type="InterPro" id="IPR047589">
    <property type="entry name" value="DUF11_rpt"/>
</dbReference>
<feature type="region of interest" description="Disordered" evidence="4">
    <location>
        <begin position="920"/>
        <end position="969"/>
    </location>
</feature>
<accession>A0A1G7ADT0</accession>
<dbReference type="PANTHER" id="PTHR34819">
    <property type="entry name" value="LARGE CYSTEINE-RICH PERIPLASMIC PROTEIN OMCB"/>
    <property type="match status" value="1"/>
</dbReference>
<evidence type="ECO:0000256" key="5">
    <source>
        <dbReference type="SAM" id="Phobius"/>
    </source>
</evidence>
<keyword evidence="3" id="KW-0106">Calcium</keyword>
<dbReference type="RefSeq" id="WP_091867100.1">
    <property type="nucleotide sequence ID" value="NZ_FNAO01000003.1"/>
</dbReference>
<feature type="domain" description="Ig-like" evidence="8">
    <location>
        <begin position="682"/>
        <end position="758"/>
    </location>
</feature>
<dbReference type="PANTHER" id="PTHR34819:SF3">
    <property type="entry name" value="CELL SURFACE PROTEIN"/>
    <property type="match status" value="1"/>
</dbReference>
<proteinExistence type="predicted"/>
<dbReference type="Pfam" id="PF19081">
    <property type="entry name" value="Ig_7"/>
    <property type="match status" value="1"/>
</dbReference>
<dbReference type="Pfam" id="PF13585">
    <property type="entry name" value="CHU_C"/>
    <property type="match status" value="1"/>
</dbReference>
<keyword evidence="5" id="KW-0472">Membrane</keyword>
<dbReference type="NCBIfam" id="TIGR01451">
    <property type="entry name" value="B_ant_repeat"/>
    <property type="match status" value="1"/>
</dbReference>
<dbReference type="EMBL" id="FNAO01000003">
    <property type="protein sequence ID" value="SDE13098.1"/>
    <property type="molecule type" value="Genomic_DNA"/>
</dbReference>
<evidence type="ECO:0000259" key="8">
    <source>
        <dbReference type="Pfam" id="PF19081"/>
    </source>
</evidence>
<evidence type="ECO:0000256" key="4">
    <source>
        <dbReference type="SAM" id="MobiDB-lite"/>
    </source>
</evidence>
<gene>
    <name evidence="9" type="ORF">SAMN05421636_103342</name>
</gene>
<dbReference type="InterPro" id="IPR051172">
    <property type="entry name" value="Chlamydia_OmcB"/>
</dbReference>
<feature type="domain" description="DUF11" evidence="6">
    <location>
        <begin position="1127"/>
        <end position="1239"/>
    </location>
</feature>
<keyword evidence="5" id="KW-0812">Transmembrane</keyword>
<protein>
    <submittedName>
        <fullName evidence="9">Conserved repeat domain-containing protein/gliding motility-associated C-terminal domain-containing protein</fullName>
    </submittedName>
</protein>
<dbReference type="InterPro" id="IPR003644">
    <property type="entry name" value="Calx_beta"/>
</dbReference>
<evidence type="ECO:0000256" key="1">
    <source>
        <dbReference type="ARBA" id="ARBA00022729"/>
    </source>
</evidence>
<dbReference type="GO" id="GO:0016020">
    <property type="term" value="C:membrane"/>
    <property type="evidence" value="ECO:0007669"/>
    <property type="project" value="InterPro"/>
</dbReference>
<feature type="transmembrane region" description="Helical" evidence="5">
    <location>
        <begin position="7"/>
        <end position="31"/>
    </location>
</feature>
<evidence type="ECO:0000259" key="7">
    <source>
        <dbReference type="Pfam" id="PF03160"/>
    </source>
</evidence>
<dbReference type="GO" id="GO:0007154">
    <property type="term" value="P:cell communication"/>
    <property type="evidence" value="ECO:0007669"/>
    <property type="project" value="InterPro"/>
</dbReference>
<dbReference type="Gene3D" id="2.60.40.2030">
    <property type="match status" value="3"/>
</dbReference>
<dbReference type="InterPro" id="IPR001434">
    <property type="entry name" value="OmcB-like_DUF11"/>
</dbReference>
<feature type="domain" description="Calx-beta" evidence="7">
    <location>
        <begin position="38"/>
        <end position="145"/>
    </location>
</feature>
<keyword evidence="10" id="KW-1185">Reference proteome</keyword>
<reference evidence="9 10" key="1">
    <citation type="submission" date="2016-10" db="EMBL/GenBank/DDBJ databases">
        <authorList>
            <person name="de Groot N.N."/>
        </authorList>
    </citation>
    <scope>NUCLEOTIDE SEQUENCE [LARGE SCALE GENOMIC DNA]</scope>
    <source>
        <strain evidence="9 10">DSM 23421</strain>
    </source>
</reference>
<sequence length="1355" mass="141940">MKLKREYYTLFGNAALGLKWGVFFLLLFAGFCANAQIISITSADSEAGEGPGNPASFTITRTPPNNVFNSTVVYSIAGTAESGLDYTAPVPVNNTVTLSSTQPSVTIPLNGIIDDNLVEGFETIVVTLETVNFGFIIPSQNTVTLNLTDNDGIFTVSTVAAAAEQGSAAGSFTVSLDKAVAPGVTLSLPYELTGSTAVLGTDYTIDGLSTPLTFQEGTQSRVLNIIPVDDEVVENDETVLLTLGAPIASGGRGGGFVVNQLGTDNRTITITDNDIGTFTVQTTDADAAEEGSDQGGFLITLDKENGTGTPVTVPYTLGGTAIASDYTANGPATPFTFPAGQLTNELLILPVDDTEVEGAETVILNLGAPNNTTKFTYVPELPAQRTVTIADNDCAAGTAAPLLNATTSVFCDAVSVNLDDYVDAAPPANIDLVWSPNPDPSTVTEWLPNGGAINAAGTYYGFFADTANNCYSPTVEIVITQNTSPSAGTPVAGQPTAVCSNQTTEFGPNQIDLANYITGQAAGAWTQSSGPNLGANINGSAVDFRGQEAGTYEFTYTTNTAVAPCTNATSVVTLTVSDCDPCVAGGIAPILTPGQTDTFCGPIPEAASLNDFTSSAAAPPGTTLVWTTNGEDLTDTSAHLSPAAIDTFLAGDYYAVFYDAVNNCASPPLTISIKQNDIPEISAPTGSSRCGPGTLQLSATGSLDATLRWYTSATGGAPIRNGANFTTPNISQTTSYFVEAVANGCVSPRTEVVATVIPQPSAGVPRNTSSCNAAEFGTTVLDLDTTLIGTPSEGVWSLTEGPSAVSLNAENIVDFQGSAGGSYVFTFTTTGAEAPCENTSAEVTVSVSSCDTDDDGDGLLGGLEAMLGTDPNNPDTDGDGINDDIEVGDDIENPLDEDEDGIIDALDSNTVDTDLDGINDQQDPANENACVPNRFNGQCDTDGDGISDLEEDTNGSDPDDPCSPNETPTCADPIDLQVVKEVDKEDAIVNDDVVFTVTVNNLSDRKAINVTIGDLLETGFETNADSMPVASVGAYDTETGMWTIPEIAATDSATLTVPVKVLEGGPYVNTAELLSSIPVDGNPDNNVSTVTLNIDLPEGIDLILEKSAAIVNQNDSLKIADFQTGQVNPLTGQEIIFKLKVTNDSNEETVSRIEVLDSISPVFVNPRFTPELGEGSGYDAVTGRLTWFIPDLMRNGVAELEIRVSVDSVGTFQNTADIDKSSPVDSEGKYDNNTSTVTVNVSKRTEAEFGIIFNQFSPNNDGVNDDLKINKRRTNDDGSLGDEVDIQYGIKIFNRYGSLVFEGEQLTDEVIWDGTRKGKDVPDGTYFYVLDLTVNEEIEGIDTNSIKKGWIQLIR</sequence>
<keyword evidence="2" id="KW-0677">Repeat</keyword>
<feature type="domain" description="DUF11" evidence="6">
    <location>
        <begin position="975"/>
        <end position="1092"/>
    </location>
</feature>
<dbReference type="Pfam" id="PF03160">
    <property type="entry name" value="Calx-beta"/>
    <property type="match status" value="2"/>
</dbReference>
<dbReference type="InterPro" id="IPR044023">
    <property type="entry name" value="Ig_7"/>
</dbReference>
<feature type="domain" description="Calx-beta" evidence="7">
    <location>
        <begin position="170"/>
        <end position="274"/>
    </location>
</feature>
<name>A0A1G7ADT0_9FLAO</name>
<dbReference type="Pfam" id="PF01345">
    <property type="entry name" value="DUF11"/>
    <property type="match status" value="2"/>
</dbReference>
<dbReference type="STRING" id="641691.SAMN05421636_103342"/>
<evidence type="ECO:0000313" key="10">
    <source>
        <dbReference type="Proteomes" id="UP000199109"/>
    </source>
</evidence>
<dbReference type="NCBIfam" id="TIGR04131">
    <property type="entry name" value="Bac_Flav_CTERM"/>
    <property type="match status" value="1"/>
</dbReference>
<keyword evidence="1" id="KW-0732">Signal</keyword>
<evidence type="ECO:0000256" key="2">
    <source>
        <dbReference type="ARBA" id="ARBA00022737"/>
    </source>
</evidence>
<dbReference type="Proteomes" id="UP000199109">
    <property type="component" value="Unassembled WGS sequence"/>
</dbReference>